<dbReference type="STRING" id="888060.HMPREF9081_1543"/>
<dbReference type="EMBL" id="AFHQ01000034">
    <property type="protein sequence ID" value="EGK59555.1"/>
    <property type="molecule type" value="Genomic_DNA"/>
</dbReference>
<sequence length="71" mass="8022">MPMTPKEMVRLLKKNGFIYIKSNNGSHQKYHHPGRNITLSVPMHAKELKKGIERQLLKEAGLKPSQNGGKS</sequence>
<evidence type="ECO:0000256" key="3">
    <source>
        <dbReference type="ARBA" id="ARBA00022722"/>
    </source>
</evidence>
<dbReference type="Pfam" id="PF07927">
    <property type="entry name" value="HicA_toxin"/>
    <property type="match status" value="1"/>
</dbReference>
<comment type="similarity">
    <text evidence="1">Belongs to the HicA mRNA interferase family.</text>
</comment>
<dbReference type="HOGENOM" id="CLU_164851_4_0_9"/>
<evidence type="ECO:0000313" key="8">
    <source>
        <dbReference type="EMBL" id="EGK59555.1"/>
    </source>
</evidence>
<organism evidence="8 9">
    <name type="scientific">Centipeda periodontii DSM 2778</name>
    <dbReference type="NCBI Taxonomy" id="888060"/>
    <lineage>
        <taxon>Bacteria</taxon>
        <taxon>Bacillati</taxon>
        <taxon>Bacillota</taxon>
        <taxon>Negativicutes</taxon>
        <taxon>Selenomonadales</taxon>
        <taxon>Selenomonadaceae</taxon>
        <taxon>Centipeda</taxon>
    </lineage>
</organism>
<dbReference type="InterPro" id="IPR038570">
    <property type="entry name" value="HicA_sf"/>
</dbReference>
<name>F5RMQ7_9FIRM</name>
<keyword evidence="2" id="KW-1277">Toxin-antitoxin system</keyword>
<proteinExistence type="inferred from homology"/>
<dbReference type="AlphaFoldDB" id="F5RMQ7"/>
<evidence type="ECO:0000256" key="7">
    <source>
        <dbReference type="ARBA" id="ARBA00023016"/>
    </source>
</evidence>
<dbReference type="InterPro" id="IPR012933">
    <property type="entry name" value="HicA_mRNA_interferase"/>
</dbReference>
<reference evidence="8 9" key="1">
    <citation type="submission" date="2011-04" db="EMBL/GenBank/DDBJ databases">
        <authorList>
            <person name="Muzny D."/>
            <person name="Qin X."/>
            <person name="Deng J."/>
            <person name="Jiang H."/>
            <person name="Liu Y."/>
            <person name="Qu J."/>
            <person name="Song X.-Z."/>
            <person name="Zhang L."/>
            <person name="Thornton R."/>
            <person name="Coyle M."/>
            <person name="Francisco L."/>
            <person name="Jackson L."/>
            <person name="Javaid M."/>
            <person name="Korchina V."/>
            <person name="Kovar C."/>
            <person name="Mata R."/>
            <person name="Mathew T."/>
            <person name="Ngo R."/>
            <person name="Nguyen L."/>
            <person name="Nguyen N."/>
            <person name="Okwuonu G."/>
            <person name="Ongeri F."/>
            <person name="Pham C."/>
            <person name="Simmons D."/>
            <person name="Wilczek-Boney K."/>
            <person name="Hale W."/>
            <person name="Jakkamsetti A."/>
            <person name="Pham P."/>
            <person name="Ruth R."/>
            <person name="San Lucas F."/>
            <person name="Warren J."/>
            <person name="Zhang J."/>
            <person name="Zhao Z."/>
            <person name="Zhou C."/>
            <person name="Zhu D."/>
            <person name="Lee S."/>
            <person name="Bess C."/>
            <person name="Blankenburg K."/>
            <person name="Forbes L."/>
            <person name="Fu Q."/>
            <person name="Gubbala S."/>
            <person name="Hirani K."/>
            <person name="Jayaseelan J.C."/>
            <person name="Lara F."/>
            <person name="Munidasa M."/>
            <person name="Palculict T."/>
            <person name="Patil S."/>
            <person name="Pu L.-L."/>
            <person name="Saada N."/>
            <person name="Tang L."/>
            <person name="Weissenberger G."/>
            <person name="Zhu Y."/>
            <person name="Hemphill L."/>
            <person name="Shang Y."/>
            <person name="Youmans B."/>
            <person name="Ayvaz T."/>
            <person name="Ross M."/>
            <person name="Santibanez J."/>
            <person name="Aqrawi P."/>
            <person name="Gross S."/>
            <person name="Joshi V."/>
            <person name="Fowler G."/>
            <person name="Nazareth L."/>
            <person name="Reid J."/>
            <person name="Worley K."/>
            <person name="Petrosino J."/>
            <person name="Highlander S."/>
            <person name="Gibbs R."/>
        </authorList>
    </citation>
    <scope>NUCLEOTIDE SEQUENCE [LARGE SCALE GENOMIC DNA]</scope>
    <source>
        <strain evidence="8 9">DSM 2778</strain>
    </source>
</reference>
<dbReference type="GO" id="GO:0016787">
    <property type="term" value="F:hydrolase activity"/>
    <property type="evidence" value="ECO:0007669"/>
    <property type="project" value="UniProtKB-KW"/>
</dbReference>
<dbReference type="Gene3D" id="3.30.920.30">
    <property type="entry name" value="Hypothetical protein"/>
    <property type="match status" value="1"/>
</dbReference>
<keyword evidence="3" id="KW-0540">Nuclease</keyword>
<keyword evidence="9" id="KW-1185">Reference proteome</keyword>
<comment type="caution">
    <text evidence="8">The sequence shown here is derived from an EMBL/GenBank/DDBJ whole genome shotgun (WGS) entry which is preliminary data.</text>
</comment>
<evidence type="ECO:0000256" key="2">
    <source>
        <dbReference type="ARBA" id="ARBA00022649"/>
    </source>
</evidence>
<evidence type="ECO:0000256" key="6">
    <source>
        <dbReference type="ARBA" id="ARBA00022884"/>
    </source>
</evidence>
<keyword evidence="5" id="KW-0378">Hydrolase</keyword>
<dbReference type="eggNOG" id="COG1724">
    <property type="taxonomic scope" value="Bacteria"/>
</dbReference>
<dbReference type="RefSeq" id="WP_006306518.1">
    <property type="nucleotide sequence ID" value="NZ_GL892076.1"/>
</dbReference>
<keyword evidence="6" id="KW-0694">RNA-binding</keyword>
<protein>
    <submittedName>
        <fullName evidence="8">HicA family toxin-antitoxin system</fullName>
    </submittedName>
</protein>
<dbReference type="Proteomes" id="UP000004067">
    <property type="component" value="Unassembled WGS sequence"/>
</dbReference>
<evidence type="ECO:0000256" key="1">
    <source>
        <dbReference type="ARBA" id="ARBA00006620"/>
    </source>
</evidence>
<gene>
    <name evidence="8" type="ORF">HMPREF9081_1543</name>
</gene>
<accession>F5RMQ7</accession>
<keyword evidence="4" id="KW-0255">Endonuclease</keyword>
<dbReference type="GO" id="GO:0003729">
    <property type="term" value="F:mRNA binding"/>
    <property type="evidence" value="ECO:0007669"/>
    <property type="project" value="InterPro"/>
</dbReference>
<evidence type="ECO:0000256" key="5">
    <source>
        <dbReference type="ARBA" id="ARBA00022801"/>
    </source>
</evidence>
<keyword evidence="7" id="KW-0346">Stress response</keyword>
<dbReference type="SUPFAM" id="SSF54786">
    <property type="entry name" value="YcfA/nrd intein domain"/>
    <property type="match status" value="1"/>
</dbReference>
<dbReference type="OrthoDB" id="286048at2"/>
<evidence type="ECO:0000313" key="9">
    <source>
        <dbReference type="Proteomes" id="UP000004067"/>
    </source>
</evidence>
<dbReference type="GO" id="GO:0004519">
    <property type="term" value="F:endonuclease activity"/>
    <property type="evidence" value="ECO:0007669"/>
    <property type="project" value="UniProtKB-KW"/>
</dbReference>
<evidence type="ECO:0000256" key="4">
    <source>
        <dbReference type="ARBA" id="ARBA00022759"/>
    </source>
</evidence>